<organism evidence="1 2">
    <name type="scientific">Planococcus versutus</name>
    <dbReference type="NCBI Taxonomy" id="1302659"/>
    <lineage>
        <taxon>Bacteria</taxon>
        <taxon>Bacillati</taxon>
        <taxon>Bacillota</taxon>
        <taxon>Bacilli</taxon>
        <taxon>Bacillales</taxon>
        <taxon>Caryophanaceae</taxon>
        <taxon>Planococcus</taxon>
    </lineage>
</organism>
<dbReference type="OrthoDB" id="9783078at2"/>
<evidence type="ECO:0000313" key="1">
    <source>
        <dbReference type="EMBL" id="ANU26615.1"/>
    </source>
</evidence>
<dbReference type="AlphaFoldDB" id="A0A1B1S0B1"/>
<accession>A0A1B1S0B1</accession>
<gene>
    <name evidence="1" type="ORF">I858_006205</name>
</gene>
<name>A0A1B1S0B1_9BACL</name>
<reference evidence="1" key="1">
    <citation type="submission" date="2016-10" db="EMBL/GenBank/DDBJ databases">
        <authorList>
            <person name="See-Too W.S."/>
        </authorList>
    </citation>
    <scope>NUCLEOTIDE SEQUENCE</scope>
    <source>
        <strain evidence="1">L10.15</strain>
    </source>
</reference>
<dbReference type="Proteomes" id="UP000053354">
    <property type="component" value="Chromosome"/>
</dbReference>
<sequence>MRFQSKRQQLLTQGLTIYQDGFGSVKETRCIPANEDVTEIEFMDVSPKVEVASILLEGIHVLEQSYNTNLISKKSLLEKYLGKIIVVGNEELSQKREVRLVSASAEIIVERVDTKQVIINPEGQLILPSLPDGLLTTPTLVCKIKPIPKDVEAKISYLTSGLEWQVNYVAKISDSKLDFIGWIQLSNNTGMDFLTSRLKLASGKIYRQKDVHSLIPQTRMLSIADQGDSVFEAHEFADTHIYTIDRQVDLPQGQMKQISFLQLKDVTFRKVYKLEAHSERAKVVVEFDNTEANQLGIPLPMGTLKVYEQDQDGEMEFIGENTINSTAKQQKISIGIGEVFDIISQNREKKRERKERFDYVTHVYTLENRKSDYARVVVNHQIFEQVWKMESSSHDYEMKRSNELEFRVHIAAEKKTEVEFTYKVDNSARINGH</sequence>
<dbReference type="PANTHER" id="PTHR38075">
    <property type="entry name" value="DUF4139 DOMAIN-CONTAINING PROTEIN"/>
    <property type="match status" value="1"/>
</dbReference>
<dbReference type="RefSeq" id="WP_049694070.1">
    <property type="nucleotide sequence ID" value="NZ_CP016540.2"/>
</dbReference>
<dbReference type="KEGG" id="pll:I858_006205"/>
<evidence type="ECO:0000313" key="2">
    <source>
        <dbReference type="Proteomes" id="UP000053354"/>
    </source>
</evidence>
<proteinExistence type="predicted"/>
<dbReference type="STRING" id="1302659.I858_006205"/>
<protein>
    <submittedName>
        <fullName evidence="1">DUF4139 domain-containing protein</fullName>
    </submittedName>
</protein>
<dbReference type="EMBL" id="CP016540">
    <property type="protein sequence ID" value="ANU26615.1"/>
    <property type="molecule type" value="Genomic_DNA"/>
</dbReference>
<dbReference type="PANTHER" id="PTHR38075:SF1">
    <property type="entry name" value="DUF4139 DOMAIN-CONTAINING PROTEIN"/>
    <property type="match status" value="1"/>
</dbReference>
<keyword evidence="2" id="KW-1185">Reference proteome</keyword>